<evidence type="ECO:0000256" key="1">
    <source>
        <dbReference type="ARBA" id="ARBA00022942"/>
    </source>
</evidence>
<dbReference type="PANTHER" id="PTHR12387:SF0">
    <property type="entry name" value="26S PROTEASOME NON-ATPASE REGULATORY SUBUNIT 8"/>
    <property type="match status" value="1"/>
</dbReference>
<gene>
    <name evidence="3" type="ORF">EIN_065180</name>
</gene>
<dbReference type="GO" id="GO:0043161">
    <property type="term" value="P:proteasome-mediated ubiquitin-dependent protein catabolic process"/>
    <property type="evidence" value="ECO:0007669"/>
    <property type="project" value="TreeGrafter"/>
</dbReference>
<keyword evidence="4" id="KW-1185">Reference proteome</keyword>
<dbReference type="OrthoDB" id="8775810at2759"/>
<dbReference type="GO" id="GO:0008541">
    <property type="term" value="C:proteasome regulatory particle, lid subcomplex"/>
    <property type="evidence" value="ECO:0007669"/>
    <property type="project" value="TreeGrafter"/>
</dbReference>
<dbReference type="GeneID" id="14883283"/>
<dbReference type="AlphaFoldDB" id="A0A0A1U045"/>
<evidence type="ECO:0000313" key="4">
    <source>
        <dbReference type="Proteomes" id="UP000014680"/>
    </source>
</evidence>
<dbReference type="VEuPathDB" id="AmoebaDB:EIN_065180"/>
<dbReference type="OMA" id="MESQPCK"/>
<dbReference type="KEGG" id="eiv:EIN_065180"/>
<dbReference type="InterPro" id="IPR033464">
    <property type="entry name" value="CSN8_PSD8_EIF3K"/>
</dbReference>
<protein>
    <submittedName>
        <fullName evidence="3">26S proteasome non-ATPase regulatory subunit, putative</fullName>
    </submittedName>
</protein>
<reference evidence="3 4" key="1">
    <citation type="submission" date="2012-10" db="EMBL/GenBank/DDBJ databases">
        <authorList>
            <person name="Zafar N."/>
            <person name="Inman J."/>
            <person name="Hall N."/>
            <person name="Lorenzi H."/>
            <person name="Caler E."/>
        </authorList>
    </citation>
    <scope>NUCLEOTIDE SEQUENCE [LARGE SCALE GENOMIC DNA]</scope>
    <source>
        <strain evidence="3 4">IP1</strain>
    </source>
</reference>
<dbReference type="RefSeq" id="XP_004183609.1">
    <property type="nucleotide sequence ID" value="XM_004183561.1"/>
</dbReference>
<sequence length="169" mass="19269">MEIVHDQTYYDNAAFKLLTLLSQNMLAEFHTQIESLQQDAFKNANIQQIISMEQFFIEGRYNRVFECVGKLSINVAALINQLKLTIVEAAANTIQTAYNDLPIDYARKLLMTNSDDELNAVVKEHNWRIEGNKIVFEASAAEKKKGENMNAYQSVSDSLSLIKEIDELM</sequence>
<dbReference type="EMBL" id="KB207140">
    <property type="protein sequence ID" value="ELP84263.1"/>
    <property type="molecule type" value="Genomic_DNA"/>
</dbReference>
<keyword evidence="1 3" id="KW-0647">Proteasome</keyword>
<dbReference type="GO" id="GO:0005829">
    <property type="term" value="C:cytosol"/>
    <property type="evidence" value="ECO:0007669"/>
    <property type="project" value="TreeGrafter"/>
</dbReference>
<dbReference type="InterPro" id="IPR006746">
    <property type="entry name" value="26S_Psome_Rpn12"/>
</dbReference>
<feature type="domain" description="CSN8/PSMD8/EIF3K" evidence="2">
    <location>
        <begin position="17"/>
        <end position="144"/>
    </location>
</feature>
<dbReference type="GO" id="GO:0005634">
    <property type="term" value="C:nucleus"/>
    <property type="evidence" value="ECO:0007669"/>
    <property type="project" value="TreeGrafter"/>
</dbReference>
<proteinExistence type="predicted"/>
<dbReference type="PANTHER" id="PTHR12387">
    <property type="entry name" value="26S PROTEASOME NON-ATPASE REGULATORY SUBUNIT 8"/>
    <property type="match status" value="1"/>
</dbReference>
<dbReference type="Proteomes" id="UP000014680">
    <property type="component" value="Unassembled WGS sequence"/>
</dbReference>
<name>A0A0A1U045_ENTIV</name>
<dbReference type="Pfam" id="PF10075">
    <property type="entry name" value="CSN8_PSD8_EIF3K"/>
    <property type="match status" value="1"/>
</dbReference>
<evidence type="ECO:0000313" key="3">
    <source>
        <dbReference type="EMBL" id="ELP84263.1"/>
    </source>
</evidence>
<evidence type="ECO:0000259" key="2">
    <source>
        <dbReference type="Pfam" id="PF10075"/>
    </source>
</evidence>
<dbReference type="Gene3D" id="1.25.40.990">
    <property type="match status" value="1"/>
</dbReference>
<accession>A0A0A1U045</accession>
<organism evidence="3 4">
    <name type="scientific">Entamoeba invadens IP1</name>
    <dbReference type="NCBI Taxonomy" id="370355"/>
    <lineage>
        <taxon>Eukaryota</taxon>
        <taxon>Amoebozoa</taxon>
        <taxon>Evosea</taxon>
        <taxon>Archamoebae</taxon>
        <taxon>Mastigamoebida</taxon>
        <taxon>Entamoebidae</taxon>
        <taxon>Entamoeba</taxon>
    </lineage>
</organism>